<name>A0A6C0L1S2_9ZZZZ</name>
<accession>A0A6C0L1S2</accession>
<dbReference type="EMBL" id="MN741018">
    <property type="protein sequence ID" value="QHU22830.1"/>
    <property type="molecule type" value="Genomic_DNA"/>
</dbReference>
<dbReference type="AlphaFoldDB" id="A0A6C0L1S2"/>
<proteinExistence type="predicted"/>
<evidence type="ECO:0000313" key="1">
    <source>
        <dbReference type="EMBL" id="QHU22830.1"/>
    </source>
</evidence>
<sequence length="267" mass="31090">MASSEVCITIDEDDSLVLQNLEGEEVIKRLKTQELGLIYIRDALSFYHQNLRWWHDLYNKLIIGISIFTTAFESIKTEFRWEEENVVFITRASILLPILTTTSIALISAWMQYQKHVDKMEDTTKSIEKCHYAINKQRIAVESLEIGICDSSNNEINYLELKKILEPGAKSFREALSMSEMLWLSKVNPVIKKKYLNLSDDIHRIFEEADNEKTIKSKKDQHLDQEIIKLIKHSFKADSHDKKYWFSALCNLCNLCSKQECDSNSTL</sequence>
<reference evidence="1" key="1">
    <citation type="journal article" date="2020" name="Nature">
        <title>Giant virus diversity and host interactions through global metagenomics.</title>
        <authorList>
            <person name="Schulz F."/>
            <person name="Roux S."/>
            <person name="Paez-Espino D."/>
            <person name="Jungbluth S."/>
            <person name="Walsh D.A."/>
            <person name="Denef V.J."/>
            <person name="McMahon K.D."/>
            <person name="Konstantinidis K.T."/>
            <person name="Eloe-Fadrosh E.A."/>
            <person name="Kyrpides N.C."/>
            <person name="Woyke T."/>
        </authorList>
    </citation>
    <scope>NUCLEOTIDE SEQUENCE</scope>
    <source>
        <strain evidence="1">GVMAG-S-ERX555907-63</strain>
    </source>
</reference>
<protein>
    <submittedName>
        <fullName evidence="1">Uncharacterized protein</fullName>
    </submittedName>
</protein>
<organism evidence="1">
    <name type="scientific">viral metagenome</name>
    <dbReference type="NCBI Taxonomy" id="1070528"/>
    <lineage>
        <taxon>unclassified sequences</taxon>
        <taxon>metagenomes</taxon>
        <taxon>organismal metagenomes</taxon>
    </lineage>
</organism>